<evidence type="ECO:0000256" key="1">
    <source>
        <dbReference type="ARBA" id="ARBA00004123"/>
    </source>
</evidence>
<dbReference type="GO" id="GO:0005634">
    <property type="term" value="C:nucleus"/>
    <property type="evidence" value="ECO:0007669"/>
    <property type="project" value="UniProtKB-SubCell"/>
</dbReference>
<feature type="compositionally biased region" description="Acidic residues" evidence="6">
    <location>
        <begin position="1379"/>
        <end position="1407"/>
    </location>
</feature>
<feature type="compositionally biased region" description="Acidic residues" evidence="6">
    <location>
        <begin position="1348"/>
        <end position="1370"/>
    </location>
</feature>
<name>A0A6A5XRL9_9PLEO</name>
<keyword evidence="3" id="KW-0498">Mitosis</keyword>
<dbReference type="Pfam" id="PF20168">
    <property type="entry name" value="PDS5"/>
    <property type="match status" value="1"/>
</dbReference>
<evidence type="ECO:0000256" key="6">
    <source>
        <dbReference type="SAM" id="MobiDB-lite"/>
    </source>
</evidence>
<evidence type="ECO:0000256" key="3">
    <source>
        <dbReference type="ARBA" id="ARBA00022776"/>
    </source>
</evidence>
<organism evidence="7 8">
    <name type="scientific">Aaosphaeria arxii CBS 175.79</name>
    <dbReference type="NCBI Taxonomy" id="1450172"/>
    <lineage>
        <taxon>Eukaryota</taxon>
        <taxon>Fungi</taxon>
        <taxon>Dikarya</taxon>
        <taxon>Ascomycota</taxon>
        <taxon>Pezizomycotina</taxon>
        <taxon>Dothideomycetes</taxon>
        <taxon>Pleosporomycetidae</taxon>
        <taxon>Pleosporales</taxon>
        <taxon>Pleosporales incertae sedis</taxon>
        <taxon>Aaosphaeria</taxon>
    </lineage>
</organism>
<evidence type="ECO:0000256" key="4">
    <source>
        <dbReference type="ARBA" id="ARBA00023242"/>
    </source>
</evidence>
<dbReference type="EMBL" id="ML978069">
    <property type="protein sequence ID" value="KAF2015391.1"/>
    <property type="molecule type" value="Genomic_DNA"/>
</dbReference>
<dbReference type="OrthoDB" id="200660at2759"/>
<dbReference type="CDD" id="cd19953">
    <property type="entry name" value="PDS5"/>
    <property type="match status" value="1"/>
</dbReference>
<dbReference type="Proteomes" id="UP000799778">
    <property type="component" value="Unassembled WGS sequence"/>
</dbReference>
<reference evidence="7" key="1">
    <citation type="journal article" date="2020" name="Stud. Mycol.">
        <title>101 Dothideomycetes genomes: a test case for predicting lifestyles and emergence of pathogens.</title>
        <authorList>
            <person name="Haridas S."/>
            <person name="Albert R."/>
            <person name="Binder M."/>
            <person name="Bloem J."/>
            <person name="Labutti K."/>
            <person name="Salamov A."/>
            <person name="Andreopoulos B."/>
            <person name="Baker S."/>
            <person name="Barry K."/>
            <person name="Bills G."/>
            <person name="Bluhm B."/>
            <person name="Cannon C."/>
            <person name="Castanera R."/>
            <person name="Culley D."/>
            <person name="Daum C."/>
            <person name="Ezra D."/>
            <person name="Gonzalez J."/>
            <person name="Henrissat B."/>
            <person name="Kuo A."/>
            <person name="Liang C."/>
            <person name="Lipzen A."/>
            <person name="Lutzoni F."/>
            <person name="Magnuson J."/>
            <person name="Mondo S."/>
            <person name="Nolan M."/>
            <person name="Ohm R."/>
            <person name="Pangilinan J."/>
            <person name="Park H.-J."/>
            <person name="Ramirez L."/>
            <person name="Alfaro M."/>
            <person name="Sun H."/>
            <person name="Tritt A."/>
            <person name="Yoshinaga Y."/>
            <person name="Zwiers L.-H."/>
            <person name="Turgeon B."/>
            <person name="Goodwin S."/>
            <person name="Spatafora J."/>
            <person name="Crous P."/>
            <person name="Grigoriev I."/>
        </authorList>
    </citation>
    <scope>NUCLEOTIDE SEQUENCE</scope>
    <source>
        <strain evidence="7">CBS 175.79</strain>
    </source>
</reference>
<feature type="compositionally biased region" description="Basic and acidic residues" evidence="6">
    <location>
        <begin position="298"/>
        <end position="317"/>
    </location>
</feature>
<dbReference type="Gene3D" id="1.25.10.10">
    <property type="entry name" value="Leucine-rich Repeat Variant"/>
    <property type="match status" value="1"/>
</dbReference>
<accession>A0A6A5XRL9</accession>
<dbReference type="InterPro" id="IPR039776">
    <property type="entry name" value="Pds5"/>
</dbReference>
<sequence>MATRSRRSAATEVVEEEEEQDGVKRLRFRQPLVGKPGRPIGVGDLHTRLKALSEELRGLEQEEAERDSLEPVAKELANQSLLHHKDAGVRAWAACCIVDMFRLCAPDAPYTAAQLKDIFTLIVVKIFPLLADPSHPYNGQHLYVLRCLAEVKSIVLLTDIPSSGPLTSALFTNCFDVLSGPSKADNGEELSKNVEHHMTAVLTILIDEAATLSSDVVDVVVAQFLWADPITLQSGTSKGKKAAQIDSKQSTLRRKEAPPAYNMAKNICNACEDKMARLIGSYFSSVIVDFTSGGSSLKHRDADDSDDERAKGPSDDELNDAIKAHRLLRELWRCAPGVLKDIIPHLQEELGTENIQLRQLATETFGDMISGIGAAGPPARPELNPAAYPSQSLASPDSNKTYNFLTTPTSPKSFPNEYPGAYHSFLQRKHDKAAAIRAAWATAVGRILMTAAGGVGLDPDEEQRLLRSFSESLIDSDERVRLAAVRAIDNFEFDDLVQKLGTNGTMSEPGSVLSNLADRVKDKKSVIHSESMNLLARIWGVAAGAIAEGNERITTLLGPIPSRILGACYVNDPEINVHIDLNLFESLLPLGYPPMKPRAAVNGGSQIVRDSQANTEQGYTEAELDKIRTERMLVLVRGLDERAQKVFFIKQGNQTAGVTYMERFLKLCEDYNGGVMDKDAKEIKNTLGGLINFYGKTLSDSGRAVEDLWKFAKAHDRRSYQLIRFCMAPESDYRKIYKSIKELRKRIEDSSNPALMETLTPLLYRVSLLCYNKSHVPAIIEFSRTDDKGLGAISHEMLKDISTKHPQVFSTHVKDLCKALESEAPTATTPNPPNAVEDLKACASFAKKFPKDVPLNTKDGRKLIQCFMNFALFGSPPKAAKHAITIIISSDNKKELHIKEILEKSIKGFEYGCQNWLTRLAAISQILLLAPQDCEKHTDAIVDIAVNNVLLKAHPVEAEAEVEWMETPDDDMIARTWALQILVNRLRSFPADEAIKDTASPIYAMLNRLVKEGGEASKKKNTPLGHKNLQRLLASNFLLKLSSVRRLDGLLTGTDFNELAFVTHDACSQIRKGFATRLMKYLGQNRLPSRFYTILFLCAYEPNSSLKETILTWLRSRRVVFAARKEIILETAFARLLSLLAHHPDFDTDEDTLKIMSHYILFYLKAVATQDNLSLIFHVAQRVKGVAEGLKPSVKADENLYILSDLSQALIRIWEEQNGWSMQSWPGKLKLPAGIFKPLESHERAQEIADKVWIDEDLVESLEPLVRAGLKGRKRKATDGADKPKKRVKAEKKERQPKAERAIKVPKKKRRAAGSDDDEAGGRAGAASGPRRKSDRRSNAKSYVEISSGDEEDEEEEAGSDEEEDEEVSGESDAGSPEPEAEDVEMANTDEPEEQNEDEDEAPESEPEPTPPPKKSAATRGRGGGKKSNGVASSPPPAPSSAAKRKTPSKASTATTPARSSRTRVQEIDEAESSRAPAAATGSVRRSTRTRS</sequence>
<dbReference type="InterPro" id="IPR011989">
    <property type="entry name" value="ARM-like"/>
</dbReference>
<dbReference type="RefSeq" id="XP_033383730.1">
    <property type="nucleotide sequence ID" value="XM_033531910.1"/>
</dbReference>
<dbReference type="GO" id="GO:0006281">
    <property type="term" value="P:DNA repair"/>
    <property type="evidence" value="ECO:0007669"/>
    <property type="project" value="TreeGrafter"/>
</dbReference>
<keyword evidence="2" id="KW-0132">Cell division</keyword>
<proteinExistence type="predicted"/>
<dbReference type="GeneID" id="54289307"/>
<evidence type="ECO:0000256" key="2">
    <source>
        <dbReference type="ARBA" id="ARBA00022618"/>
    </source>
</evidence>
<feature type="region of interest" description="Disordered" evidence="6">
    <location>
        <begin position="1271"/>
        <end position="1492"/>
    </location>
</feature>
<dbReference type="GO" id="GO:0051301">
    <property type="term" value="P:cell division"/>
    <property type="evidence" value="ECO:0007669"/>
    <property type="project" value="UniProtKB-KW"/>
</dbReference>
<dbReference type="PANTHER" id="PTHR12663">
    <property type="entry name" value="ANDROGEN INDUCED INHIBITOR OF PROLIFERATION AS3 / PDS5-RELATED"/>
    <property type="match status" value="1"/>
</dbReference>
<keyword evidence="4" id="KW-0539">Nucleus</keyword>
<dbReference type="PANTHER" id="PTHR12663:SF0">
    <property type="entry name" value="PRECOCIOUS DISSOCIATION OF SISTERS 5, ISOFORM A"/>
    <property type="match status" value="1"/>
</dbReference>
<evidence type="ECO:0000313" key="7">
    <source>
        <dbReference type="EMBL" id="KAF2015391.1"/>
    </source>
</evidence>
<keyword evidence="8" id="KW-1185">Reference proteome</keyword>
<protein>
    <submittedName>
        <fullName evidence="7">Sister chromatid cohesion and DNA repair protein</fullName>
    </submittedName>
</protein>
<feature type="region of interest" description="Disordered" evidence="6">
    <location>
        <begin position="1"/>
        <end position="20"/>
    </location>
</feature>
<dbReference type="InterPro" id="IPR016024">
    <property type="entry name" value="ARM-type_fold"/>
</dbReference>
<comment type="subcellular location">
    <subcellularLocation>
        <location evidence="1">Nucleus</location>
    </subcellularLocation>
</comment>
<dbReference type="GO" id="GO:0007064">
    <property type="term" value="P:mitotic sister chromatid cohesion"/>
    <property type="evidence" value="ECO:0007669"/>
    <property type="project" value="InterPro"/>
</dbReference>
<dbReference type="GO" id="GO:0000785">
    <property type="term" value="C:chromatin"/>
    <property type="evidence" value="ECO:0007669"/>
    <property type="project" value="TreeGrafter"/>
</dbReference>
<evidence type="ECO:0000256" key="5">
    <source>
        <dbReference type="ARBA" id="ARBA00023306"/>
    </source>
</evidence>
<feature type="compositionally biased region" description="Basic and acidic residues" evidence="6">
    <location>
        <begin position="1291"/>
        <end position="1303"/>
    </location>
</feature>
<feature type="compositionally biased region" description="Low complexity" evidence="6">
    <location>
        <begin position="1449"/>
        <end position="1460"/>
    </location>
</feature>
<feature type="region of interest" description="Disordered" evidence="6">
    <location>
        <begin position="295"/>
        <end position="317"/>
    </location>
</feature>
<dbReference type="SUPFAM" id="SSF48371">
    <property type="entry name" value="ARM repeat"/>
    <property type="match status" value="1"/>
</dbReference>
<evidence type="ECO:0000313" key="8">
    <source>
        <dbReference type="Proteomes" id="UP000799778"/>
    </source>
</evidence>
<gene>
    <name evidence="7" type="ORF">BU24DRAFT_461640</name>
</gene>
<keyword evidence="5" id="KW-0131">Cell cycle</keyword>